<dbReference type="SUPFAM" id="SSF46626">
    <property type="entry name" value="Cytochrome c"/>
    <property type="match status" value="1"/>
</dbReference>
<dbReference type="InterPro" id="IPR036909">
    <property type="entry name" value="Cyt_c-like_dom_sf"/>
</dbReference>
<evidence type="ECO:0000259" key="6">
    <source>
        <dbReference type="PROSITE" id="PS51007"/>
    </source>
</evidence>
<dbReference type="PROSITE" id="PS51257">
    <property type="entry name" value="PROKAR_LIPOPROTEIN"/>
    <property type="match status" value="1"/>
</dbReference>
<dbReference type="PANTHER" id="PTHR33546">
    <property type="entry name" value="LARGE, MULTIFUNCTIONAL SECRETED PROTEIN-RELATED"/>
    <property type="match status" value="1"/>
</dbReference>
<dbReference type="InterPro" id="IPR055557">
    <property type="entry name" value="DUF7133"/>
</dbReference>
<protein>
    <submittedName>
        <fullName evidence="7">PVC-type heme-binding CxxCH protein</fullName>
    </submittedName>
</protein>
<sequence>MKNKSLQRGRRRGLVSVLSLLLVWLAGCGEKPDADLAAGAVPPEKALATLEVEEGFQIELLAHEPLIASPVDMEIDEDGRLYVVEMPGYPLDKSGSGKIKLLADTDGDGKMDKSTVFAEGLTLPNGIMRWKKGILVTDAPDVLYLEDTDGDGKADVRSSVLTGFSLSNPHINVNNPVYGLDNWVYLAHLGAISTRKYEKEFGDQGGAIRFPQKSGGPSLPKNADGRTVRFRPDAQQLEMTSSRSQFGHTFDPWGNHFLTFNQNHIYQEVMAAAYVGRNPDLPLAEATQSISDHGDATEVFQITHNPDRQLFTPAGLTTSSSGITAYTGGAFPEPFNTNAVFVTESVSNLVHVDLLKDKGASFVASRHHDNKEFLASTDSWFRPVNMYVGPDGALYVLDYYRQIIEHPEWMSDEAIQAGGLYNGKDKGRIYRITPKGTKRADWTAGLKLGDATNEELVEKLTHPNQWWRMHAQRLLVDQHDAATVPALETMAKHPTSPLGRLHALWTLEGMGKLTPGLIERGLRDSVAGVRQNAIKLAELHRNNAPGLTKVLPTLQNDPDPKVRYQLLCTLGFINSPESDAARQRLLFHDLDDPWVQVAALSASAAQTGPLLDVVLKNYKPDVAAYASLVQRLTAMVGAGKDAERIRALIRQAISPESTAWQAPVLAGLSEGLSRRQIDLSSLREQQRQLVQTCFDHPAASVRRASLHLLNVVGIPDPAEARSAFNRAVKMAGNSSLPDEKRTEALDFLALGDPTPQVPLLKKLITPREQPAVQLAALRVLSRVPDQTAPQYALQQWPALTPEIRAEALAVFMSNPERTGLLLDALESGKIQTASLGWSQKTRLMGHSDEKLRDRARALLLRNDEQKINGEYQKALGMKGDAVKGKAVYGQNCSLCHQVRGQLGVAYGPDLGTVHNWLPKDIMANVLAPNLSIAPGFDFWSIELNDGSSLQGTLASETSAAITVRTAPGVAKTLNRQRIKSLKLLNMSPMPSFAGQIDQQQMADLLAFLRQKN</sequence>
<proteinExistence type="predicted"/>
<dbReference type="Gene3D" id="2.120.10.30">
    <property type="entry name" value="TolB, C-terminal domain"/>
    <property type="match status" value="1"/>
</dbReference>
<feature type="domain" description="Cytochrome c" evidence="6">
    <location>
        <begin position="879"/>
        <end position="1012"/>
    </location>
</feature>
<dbReference type="InterPro" id="IPR011041">
    <property type="entry name" value="Quinoprot_gluc/sorb_DH_b-prop"/>
</dbReference>
<reference evidence="8" key="1">
    <citation type="journal article" date="2019" name="Int. J. Syst. Evol. Microbiol.">
        <title>The Global Catalogue of Microorganisms (GCM) 10K type strain sequencing project: providing services to taxonomists for standard genome sequencing and annotation.</title>
        <authorList>
            <consortium name="The Broad Institute Genomics Platform"/>
            <consortium name="The Broad Institute Genome Sequencing Center for Infectious Disease"/>
            <person name="Wu L."/>
            <person name="Ma J."/>
        </authorList>
    </citation>
    <scope>NUCLEOTIDE SEQUENCE [LARGE SCALE GENOMIC DNA]</scope>
    <source>
        <strain evidence="8">CCUG 55608</strain>
    </source>
</reference>
<keyword evidence="3 4" id="KW-0408">Iron</keyword>
<dbReference type="InterPro" id="IPR011042">
    <property type="entry name" value="6-blade_b-propeller_TolB-like"/>
</dbReference>
<gene>
    <name evidence="7" type="ORF">ACFQ4C_21700</name>
</gene>
<keyword evidence="1 4" id="KW-0349">Heme</keyword>
<dbReference type="Gene3D" id="1.25.10.10">
    <property type="entry name" value="Leucine-rich Repeat Variant"/>
    <property type="match status" value="1"/>
</dbReference>
<keyword evidence="2 4" id="KW-0479">Metal-binding</keyword>
<dbReference type="Pfam" id="PF00034">
    <property type="entry name" value="Cytochrom_C"/>
    <property type="match status" value="1"/>
</dbReference>
<dbReference type="Proteomes" id="UP001597116">
    <property type="component" value="Unassembled WGS sequence"/>
</dbReference>
<dbReference type="InterPro" id="IPR011030">
    <property type="entry name" value="Lipovitellin_superhlx_dom"/>
</dbReference>
<evidence type="ECO:0000313" key="8">
    <source>
        <dbReference type="Proteomes" id="UP001597116"/>
    </source>
</evidence>
<evidence type="ECO:0000313" key="7">
    <source>
        <dbReference type="EMBL" id="MFD1143758.1"/>
    </source>
</evidence>
<dbReference type="RefSeq" id="WP_379884775.1">
    <property type="nucleotide sequence ID" value="NZ_JBHTLP010000018.1"/>
</dbReference>
<dbReference type="InterPro" id="IPR013427">
    <property type="entry name" value="Haem-bd_dom_put"/>
</dbReference>
<dbReference type="SUPFAM" id="SSF50952">
    <property type="entry name" value="Soluble quinoprotein glucose dehydrogenase"/>
    <property type="match status" value="1"/>
</dbReference>
<dbReference type="PROSITE" id="PS51007">
    <property type="entry name" value="CYTC"/>
    <property type="match status" value="1"/>
</dbReference>
<dbReference type="PANTHER" id="PTHR33546:SF1">
    <property type="entry name" value="LARGE, MULTIFUNCTIONAL SECRETED PROTEIN"/>
    <property type="match status" value="1"/>
</dbReference>
<dbReference type="InterPro" id="IPR009056">
    <property type="entry name" value="Cyt_c-like_dom"/>
</dbReference>
<dbReference type="SUPFAM" id="SSF48371">
    <property type="entry name" value="ARM repeat"/>
    <property type="match status" value="1"/>
</dbReference>
<organism evidence="7 8">
    <name type="scientific">Larkinella insperata</name>
    <dbReference type="NCBI Taxonomy" id="332158"/>
    <lineage>
        <taxon>Bacteria</taxon>
        <taxon>Pseudomonadati</taxon>
        <taxon>Bacteroidota</taxon>
        <taxon>Cytophagia</taxon>
        <taxon>Cytophagales</taxon>
        <taxon>Spirosomataceae</taxon>
        <taxon>Larkinella</taxon>
    </lineage>
</organism>
<name>A0ABW3QKY9_9BACT</name>
<dbReference type="InterPro" id="IPR016024">
    <property type="entry name" value="ARM-type_fold"/>
</dbReference>
<dbReference type="InterPro" id="IPR011989">
    <property type="entry name" value="ARM-like"/>
</dbReference>
<evidence type="ECO:0000256" key="2">
    <source>
        <dbReference type="ARBA" id="ARBA00022723"/>
    </source>
</evidence>
<evidence type="ECO:0000256" key="5">
    <source>
        <dbReference type="SAM" id="MobiDB-lite"/>
    </source>
</evidence>
<comment type="caution">
    <text evidence="7">The sequence shown here is derived from an EMBL/GenBank/DDBJ whole genome shotgun (WGS) entry which is preliminary data.</text>
</comment>
<dbReference type="Pfam" id="PF23500">
    <property type="entry name" value="DUF7133"/>
    <property type="match status" value="1"/>
</dbReference>
<accession>A0ABW3QKY9</accession>
<feature type="region of interest" description="Disordered" evidence="5">
    <location>
        <begin position="206"/>
        <end position="226"/>
    </location>
</feature>
<keyword evidence="8" id="KW-1185">Reference proteome</keyword>
<dbReference type="SUPFAM" id="SSF48431">
    <property type="entry name" value="Lipovitellin-phosvitin complex, superhelical domain"/>
    <property type="match status" value="1"/>
</dbReference>
<dbReference type="Gene3D" id="1.10.760.10">
    <property type="entry name" value="Cytochrome c-like domain"/>
    <property type="match status" value="1"/>
</dbReference>
<evidence type="ECO:0000256" key="4">
    <source>
        <dbReference type="PROSITE-ProRule" id="PRU00433"/>
    </source>
</evidence>
<dbReference type="NCBIfam" id="TIGR02603">
    <property type="entry name" value="CxxCH_TIGR02603"/>
    <property type="match status" value="1"/>
</dbReference>
<dbReference type="NCBIfam" id="TIGR02604">
    <property type="entry name" value="Piru_Ver_Nterm"/>
    <property type="match status" value="1"/>
</dbReference>
<dbReference type="InterPro" id="IPR013428">
    <property type="entry name" value="Membrane-bound_put_N"/>
</dbReference>
<evidence type="ECO:0000256" key="1">
    <source>
        <dbReference type="ARBA" id="ARBA00022617"/>
    </source>
</evidence>
<dbReference type="EMBL" id="JBHTLP010000018">
    <property type="protein sequence ID" value="MFD1143758.1"/>
    <property type="molecule type" value="Genomic_DNA"/>
</dbReference>
<evidence type="ECO:0000256" key="3">
    <source>
        <dbReference type="ARBA" id="ARBA00023004"/>
    </source>
</evidence>